<dbReference type="InterPro" id="IPR046947">
    <property type="entry name" value="LytR-like"/>
</dbReference>
<feature type="modified residue" description="4-aspartylphosphate" evidence="1">
    <location>
        <position position="56"/>
    </location>
</feature>
<organism evidence="4 5">
    <name type="scientific">Flavobacterium cupreum</name>
    <dbReference type="NCBI Taxonomy" id="2133766"/>
    <lineage>
        <taxon>Bacteria</taxon>
        <taxon>Pseudomonadati</taxon>
        <taxon>Bacteroidota</taxon>
        <taxon>Flavobacteriia</taxon>
        <taxon>Flavobacteriales</taxon>
        <taxon>Flavobacteriaceae</taxon>
        <taxon>Flavobacterium</taxon>
    </lineage>
</organism>
<dbReference type="RefSeq" id="WP_127336757.1">
    <property type="nucleotide sequence ID" value="NZ_QWDM01000001.1"/>
</dbReference>
<dbReference type="InterPro" id="IPR007492">
    <property type="entry name" value="LytTR_DNA-bd_dom"/>
</dbReference>
<dbReference type="GO" id="GO:0003677">
    <property type="term" value="F:DNA binding"/>
    <property type="evidence" value="ECO:0007669"/>
    <property type="project" value="UniProtKB-KW"/>
</dbReference>
<evidence type="ECO:0000256" key="1">
    <source>
        <dbReference type="PROSITE-ProRule" id="PRU00169"/>
    </source>
</evidence>
<comment type="caution">
    <text evidence="4">The sequence shown here is derived from an EMBL/GenBank/DDBJ whole genome shotgun (WGS) entry which is preliminary data.</text>
</comment>
<dbReference type="PROSITE" id="PS50110">
    <property type="entry name" value="RESPONSE_REGULATORY"/>
    <property type="match status" value="1"/>
</dbReference>
<feature type="domain" description="HTH LytTR-type" evidence="3">
    <location>
        <begin position="141"/>
        <end position="239"/>
    </location>
</feature>
<dbReference type="Pfam" id="PF04397">
    <property type="entry name" value="LytTR"/>
    <property type="match status" value="1"/>
</dbReference>
<protein>
    <submittedName>
        <fullName evidence="4">DNA-binding response regulator</fullName>
    </submittedName>
</protein>
<dbReference type="AlphaFoldDB" id="A0A434ADM9"/>
<feature type="domain" description="Response regulatory" evidence="2">
    <location>
        <begin position="5"/>
        <end position="116"/>
    </location>
</feature>
<dbReference type="SMART" id="SM00850">
    <property type="entry name" value="LytTR"/>
    <property type="match status" value="1"/>
</dbReference>
<dbReference type="OrthoDB" id="2168082at2"/>
<dbReference type="Gene3D" id="3.40.50.2300">
    <property type="match status" value="1"/>
</dbReference>
<dbReference type="PROSITE" id="PS50930">
    <property type="entry name" value="HTH_LYTTR"/>
    <property type="match status" value="1"/>
</dbReference>
<dbReference type="EMBL" id="QWDM01000001">
    <property type="protein sequence ID" value="RUT72453.1"/>
    <property type="molecule type" value="Genomic_DNA"/>
</dbReference>
<evidence type="ECO:0000313" key="4">
    <source>
        <dbReference type="EMBL" id="RUT72453.1"/>
    </source>
</evidence>
<evidence type="ECO:0000313" key="5">
    <source>
        <dbReference type="Proteomes" id="UP000288102"/>
    </source>
</evidence>
<keyword evidence="4" id="KW-0238">DNA-binding</keyword>
<dbReference type="PANTHER" id="PTHR37299">
    <property type="entry name" value="TRANSCRIPTIONAL REGULATOR-RELATED"/>
    <property type="match status" value="1"/>
</dbReference>
<dbReference type="InterPro" id="IPR011006">
    <property type="entry name" value="CheY-like_superfamily"/>
</dbReference>
<gene>
    <name evidence="4" type="ORF">D0817_02275</name>
</gene>
<dbReference type="SMART" id="SM00448">
    <property type="entry name" value="REC"/>
    <property type="match status" value="1"/>
</dbReference>
<keyword evidence="1" id="KW-0597">Phosphoprotein</keyword>
<dbReference type="InterPro" id="IPR001789">
    <property type="entry name" value="Sig_transdc_resp-reg_receiver"/>
</dbReference>
<reference evidence="5" key="1">
    <citation type="journal article" date="2019" name="Syst. Appl. Microbiol.">
        <title>Flavobacterium circumlabens sp. nov. and Flavobacterium cupreum sp. nov., two psychrotrophic species isolated from Antarctic environmental samples.</title>
        <authorList>
            <person name="Kralova S."/>
            <person name="Busse H.-J."/>
            <person name="Svec P."/>
            <person name="Maslanova I."/>
            <person name="Stankova E."/>
            <person name="Bartak M."/>
            <person name="Sedlacek I."/>
        </authorList>
    </citation>
    <scope>NUCLEOTIDE SEQUENCE [LARGE SCALE GENOMIC DNA]</scope>
    <source>
        <strain evidence="5">CCM 8825</strain>
    </source>
</reference>
<dbReference type="Gene3D" id="2.40.50.1020">
    <property type="entry name" value="LytTr DNA-binding domain"/>
    <property type="match status" value="1"/>
</dbReference>
<dbReference type="Proteomes" id="UP000288102">
    <property type="component" value="Unassembled WGS sequence"/>
</dbReference>
<proteinExistence type="predicted"/>
<dbReference type="GO" id="GO:0000156">
    <property type="term" value="F:phosphorelay response regulator activity"/>
    <property type="evidence" value="ECO:0007669"/>
    <property type="project" value="InterPro"/>
</dbReference>
<sequence>MRKINCVVADDEELAREVIESYIAKIGDLNHIGSCSTGVEIYNMLNTENVDLLFLDIQMPEITGIELLRTLKDPPLVIITTAYREFALEGYELNVLDYLLKPISFERFLKAIDKCITIKGSKEEMQAKKRITSTNNPDSFIYVRSENKMVRILLRDILYIEGIKEYVKVHTIEKSVITYHTLSYFEEKLSIELFMRVHRSFIIAFGHISSYTANEIEISQRIIPIGVTYAKKVMQNLEQKS</sequence>
<evidence type="ECO:0000259" key="2">
    <source>
        <dbReference type="PROSITE" id="PS50110"/>
    </source>
</evidence>
<keyword evidence="5" id="KW-1185">Reference proteome</keyword>
<name>A0A434ADM9_9FLAO</name>
<dbReference type="SUPFAM" id="SSF52172">
    <property type="entry name" value="CheY-like"/>
    <property type="match status" value="1"/>
</dbReference>
<dbReference type="Pfam" id="PF00072">
    <property type="entry name" value="Response_reg"/>
    <property type="match status" value="1"/>
</dbReference>
<evidence type="ECO:0000259" key="3">
    <source>
        <dbReference type="PROSITE" id="PS50930"/>
    </source>
</evidence>
<accession>A0A434ADM9</accession>
<dbReference type="PANTHER" id="PTHR37299:SF1">
    <property type="entry name" value="STAGE 0 SPORULATION PROTEIN A HOMOLOG"/>
    <property type="match status" value="1"/>
</dbReference>